<reference evidence="1" key="1">
    <citation type="submission" date="2023-06" db="EMBL/GenBank/DDBJ databases">
        <title>A Treasure from Seagulls: Isolation and Description of Aciduricobacillus qingdaonensis gen. nov., sp. nov., a Rare Obligately Uric Acid-utilizing Member in the Family Bacillaceae.</title>
        <authorList>
            <person name="Liu W."/>
            <person name="Wang B."/>
        </authorList>
    </citation>
    <scope>NUCLEOTIDE SEQUENCE</scope>
    <source>
        <strain evidence="1">44XB</strain>
    </source>
</reference>
<dbReference type="EMBL" id="CP129113">
    <property type="protein sequence ID" value="WLV24441.1"/>
    <property type="molecule type" value="Genomic_DNA"/>
</dbReference>
<accession>A0ABY9KU94</accession>
<protein>
    <recommendedName>
        <fullName evidence="3">Dehydrogenase (DH) domain-containing protein</fullName>
    </recommendedName>
</protein>
<evidence type="ECO:0000313" key="1">
    <source>
        <dbReference type="EMBL" id="WLV24441.1"/>
    </source>
</evidence>
<evidence type="ECO:0000313" key="2">
    <source>
        <dbReference type="Proteomes" id="UP001180087"/>
    </source>
</evidence>
<keyword evidence="2" id="KW-1185">Reference proteome</keyword>
<gene>
    <name evidence="1" type="ORF">QR721_12475</name>
</gene>
<sequence>MRFSKEETSVYRQLVGLLDSSEVVPGMMANLSYKQIKLSWRYEPPVVLRKLENEWILPVFSELDYMAKLEVVNVKERRGQTFLEEHLEIYNVETGDLCFRSCAKLVTGGVVR</sequence>
<organism evidence="1 2">
    <name type="scientific">Aciduricibacillus chroicocephali</name>
    <dbReference type="NCBI Taxonomy" id="3054939"/>
    <lineage>
        <taxon>Bacteria</taxon>
        <taxon>Bacillati</taxon>
        <taxon>Bacillota</taxon>
        <taxon>Bacilli</taxon>
        <taxon>Bacillales</taxon>
        <taxon>Bacillaceae</taxon>
        <taxon>Aciduricibacillus</taxon>
    </lineage>
</organism>
<proteinExistence type="predicted"/>
<dbReference type="Proteomes" id="UP001180087">
    <property type="component" value="Chromosome"/>
</dbReference>
<name>A0ABY9KU94_9BACI</name>
<dbReference type="RefSeq" id="WP_348027466.1">
    <property type="nucleotide sequence ID" value="NZ_CP129113.1"/>
</dbReference>
<evidence type="ECO:0008006" key="3">
    <source>
        <dbReference type="Google" id="ProtNLM"/>
    </source>
</evidence>